<dbReference type="AlphaFoldDB" id="A0A1Y1ZNX7"/>
<accession>A0A1Y1ZNX7</accession>
<comment type="caution">
    <text evidence="3">The sequence shown here is derived from an EMBL/GenBank/DDBJ whole genome shotgun (WGS) entry which is preliminary data.</text>
</comment>
<keyword evidence="2" id="KW-0472">Membrane</keyword>
<dbReference type="OrthoDB" id="3691397at2759"/>
<name>A0A1Y1ZNX7_9PLEO</name>
<feature type="transmembrane region" description="Helical" evidence="2">
    <location>
        <begin position="291"/>
        <end position="313"/>
    </location>
</feature>
<evidence type="ECO:0000313" key="4">
    <source>
        <dbReference type="Proteomes" id="UP000193144"/>
    </source>
</evidence>
<feature type="region of interest" description="Disordered" evidence="1">
    <location>
        <begin position="262"/>
        <end position="282"/>
    </location>
</feature>
<dbReference type="STRING" id="1231657.A0A1Y1ZNX7"/>
<keyword evidence="4" id="KW-1185">Reference proteome</keyword>
<dbReference type="EMBL" id="MCFA01000056">
    <property type="protein sequence ID" value="ORY11928.1"/>
    <property type="molecule type" value="Genomic_DNA"/>
</dbReference>
<evidence type="ECO:0000313" key="3">
    <source>
        <dbReference type="EMBL" id="ORY11928.1"/>
    </source>
</evidence>
<keyword evidence="2" id="KW-1133">Transmembrane helix</keyword>
<feature type="region of interest" description="Disordered" evidence="1">
    <location>
        <begin position="322"/>
        <end position="386"/>
    </location>
</feature>
<protein>
    <submittedName>
        <fullName evidence="3">Uncharacterized protein</fullName>
    </submittedName>
</protein>
<sequence length="386" mass="41275">MMQQQQPQHQLKMNGSVIQSRVFIHTLLRILTVRPASTLSERPADISTPHSPNMITITAGPLTTPFAQPSYCTSPFLSPADYSGSSIDYIVRDVTCDPGNVPNLAAACLPGHAVSSTSLLNWMEVVYSPAAACPIGHESVEQISSTVMCCPSSVTTDSGITLMPAYQYSMRRNYQITMYGDSRYCHSKPAYVSSSTIVFQCAGGRATPVSITILGEETFMPAVYSGSRTIVGNQMVYAMHIDLALDPSLPLTTFTATDQLDSSRRVPSSAMPRTTSGAADRSGMNGLSRGAIAGIVVGAVVLAASAVLLLVVYQRRKRRITNRPLPPEQPDDASKPELEGDVGMVLGNEQARQEELDATPSKGVHATTPVELPVEGEMVELPARGG</sequence>
<organism evidence="3 4">
    <name type="scientific">Clohesyomyces aquaticus</name>
    <dbReference type="NCBI Taxonomy" id="1231657"/>
    <lineage>
        <taxon>Eukaryota</taxon>
        <taxon>Fungi</taxon>
        <taxon>Dikarya</taxon>
        <taxon>Ascomycota</taxon>
        <taxon>Pezizomycotina</taxon>
        <taxon>Dothideomycetes</taxon>
        <taxon>Pleosporomycetidae</taxon>
        <taxon>Pleosporales</taxon>
        <taxon>Lindgomycetaceae</taxon>
        <taxon>Clohesyomyces</taxon>
    </lineage>
</organism>
<proteinExistence type="predicted"/>
<evidence type="ECO:0000256" key="2">
    <source>
        <dbReference type="SAM" id="Phobius"/>
    </source>
</evidence>
<evidence type="ECO:0000256" key="1">
    <source>
        <dbReference type="SAM" id="MobiDB-lite"/>
    </source>
</evidence>
<gene>
    <name evidence="3" type="ORF">BCR34DRAFT_313706</name>
</gene>
<reference evidence="3 4" key="1">
    <citation type="submission" date="2016-07" db="EMBL/GenBank/DDBJ databases">
        <title>Pervasive Adenine N6-methylation of Active Genes in Fungi.</title>
        <authorList>
            <consortium name="DOE Joint Genome Institute"/>
            <person name="Mondo S.J."/>
            <person name="Dannebaum R.O."/>
            <person name="Kuo R.C."/>
            <person name="Labutti K."/>
            <person name="Haridas S."/>
            <person name="Kuo A."/>
            <person name="Salamov A."/>
            <person name="Ahrendt S.R."/>
            <person name="Lipzen A."/>
            <person name="Sullivan W."/>
            <person name="Andreopoulos W.B."/>
            <person name="Clum A."/>
            <person name="Lindquist E."/>
            <person name="Daum C."/>
            <person name="Ramamoorthy G.K."/>
            <person name="Gryganskyi A."/>
            <person name="Culley D."/>
            <person name="Magnuson J.K."/>
            <person name="James T.Y."/>
            <person name="O'Malley M.A."/>
            <person name="Stajich J.E."/>
            <person name="Spatafora J.W."/>
            <person name="Visel A."/>
            <person name="Grigoriev I.V."/>
        </authorList>
    </citation>
    <scope>NUCLEOTIDE SEQUENCE [LARGE SCALE GENOMIC DNA]</scope>
    <source>
        <strain evidence="3 4">CBS 115471</strain>
    </source>
</reference>
<keyword evidence="2" id="KW-0812">Transmembrane</keyword>
<dbReference type="Proteomes" id="UP000193144">
    <property type="component" value="Unassembled WGS sequence"/>
</dbReference>